<proteinExistence type="predicted"/>
<organism evidence="1 2">
    <name type="scientific">Allacma fusca</name>
    <dbReference type="NCBI Taxonomy" id="39272"/>
    <lineage>
        <taxon>Eukaryota</taxon>
        <taxon>Metazoa</taxon>
        <taxon>Ecdysozoa</taxon>
        <taxon>Arthropoda</taxon>
        <taxon>Hexapoda</taxon>
        <taxon>Collembola</taxon>
        <taxon>Symphypleona</taxon>
        <taxon>Sminthuridae</taxon>
        <taxon>Allacma</taxon>
    </lineage>
</organism>
<keyword evidence="2" id="KW-1185">Reference proteome</keyword>
<dbReference type="EMBL" id="CAJVCH010032809">
    <property type="protein sequence ID" value="CAG7712741.1"/>
    <property type="molecule type" value="Genomic_DNA"/>
</dbReference>
<accession>A0A8J2NV85</accession>
<dbReference type="Proteomes" id="UP000708208">
    <property type="component" value="Unassembled WGS sequence"/>
</dbReference>
<gene>
    <name evidence="1" type="ORF">AFUS01_LOCUS5173</name>
</gene>
<evidence type="ECO:0000313" key="2">
    <source>
        <dbReference type="Proteomes" id="UP000708208"/>
    </source>
</evidence>
<reference evidence="1" key="1">
    <citation type="submission" date="2021-06" db="EMBL/GenBank/DDBJ databases">
        <authorList>
            <person name="Hodson N. C."/>
            <person name="Mongue J. A."/>
            <person name="Jaron S. K."/>
        </authorList>
    </citation>
    <scope>NUCLEOTIDE SEQUENCE</scope>
</reference>
<name>A0A8J2NV85_9HEXA</name>
<dbReference type="AlphaFoldDB" id="A0A8J2NV85"/>
<comment type="caution">
    <text evidence="1">The sequence shown here is derived from an EMBL/GenBank/DDBJ whole genome shotgun (WGS) entry which is preliminary data.</text>
</comment>
<evidence type="ECO:0000313" key="1">
    <source>
        <dbReference type="EMBL" id="CAG7712741.1"/>
    </source>
</evidence>
<protein>
    <submittedName>
        <fullName evidence="1">Uncharacterized protein</fullName>
    </submittedName>
</protein>
<feature type="non-terminal residue" evidence="1">
    <location>
        <position position="1"/>
    </location>
</feature>
<sequence length="61" mass="7195">DPYPQFKDAKLWSPLLEERLKIFTLKFIGPETSATSQHAKETRTRQTRILKPTRYSPLQHV</sequence>